<reference evidence="2" key="1">
    <citation type="submission" date="2015-07" db="EMBL/GenBank/DDBJ databases">
        <title>MeaNS - Measles Nucleotide Surveillance Program.</title>
        <authorList>
            <person name="Tran T."/>
            <person name="Druce J."/>
        </authorList>
    </citation>
    <scope>NUCLEOTIDE SEQUENCE</scope>
    <source>
        <strain evidence="2">UCB-OBI-ISO-001</strain>
        <tissue evidence="2">Gonad</tissue>
    </source>
</reference>
<gene>
    <name evidence="2" type="ORF">OCBIM_22027955mg</name>
</gene>
<keyword evidence="1" id="KW-1133">Transmembrane helix</keyword>
<organism evidence="2">
    <name type="scientific">Octopus bimaculoides</name>
    <name type="common">California two-spotted octopus</name>
    <dbReference type="NCBI Taxonomy" id="37653"/>
    <lineage>
        <taxon>Eukaryota</taxon>
        <taxon>Metazoa</taxon>
        <taxon>Spiralia</taxon>
        <taxon>Lophotrochozoa</taxon>
        <taxon>Mollusca</taxon>
        <taxon>Cephalopoda</taxon>
        <taxon>Coleoidea</taxon>
        <taxon>Octopodiformes</taxon>
        <taxon>Octopoda</taxon>
        <taxon>Incirrata</taxon>
        <taxon>Octopodidae</taxon>
        <taxon>Octopus</taxon>
    </lineage>
</organism>
<sequence length="73" mass="8630">MEKVKWGRNILHIYIIYMYSFEVDSSLHCCAFVQISQNTISQSFTESRIQSVFYGTNLFILVFVTFTNSYKLQ</sequence>
<dbReference type="AlphaFoldDB" id="A0A0L8GTU1"/>
<accession>A0A0L8GTU1</accession>
<protein>
    <submittedName>
        <fullName evidence="2">Uncharacterized protein</fullName>
    </submittedName>
</protein>
<dbReference type="EMBL" id="KQ420409">
    <property type="protein sequence ID" value="KOF80398.1"/>
    <property type="molecule type" value="Genomic_DNA"/>
</dbReference>
<proteinExistence type="predicted"/>
<evidence type="ECO:0000313" key="2">
    <source>
        <dbReference type="EMBL" id="KOF80398.1"/>
    </source>
</evidence>
<feature type="transmembrane region" description="Helical" evidence="1">
    <location>
        <begin position="52"/>
        <end position="70"/>
    </location>
</feature>
<keyword evidence="1" id="KW-0472">Membrane</keyword>
<keyword evidence="1" id="KW-0812">Transmembrane</keyword>
<evidence type="ECO:0000256" key="1">
    <source>
        <dbReference type="SAM" id="Phobius"/>
    </source>
</evidence>
<name>A0A0L8GTU1_OCTBM</name>